<feature type="transmembrane region" description="Helical" evidence="2">
    <location>
        <begin position="104"/>
        <end position="126"/>
    </location>
</feature>
<evidence type="ECO:0000313" key="4">
    <source>
        <dbReference type="Proteomes" id="UP000800036"/>
    </source>
</evidence>
<reference evidence="3" key="1">
    <citation type="journal article" date="2020" name="Stud. Mycol.">
        <title>101 Dothideomycetes genomes: a test case for predicting lifestyles and emergence of pathogens.</title>
        <authorList>
            <person name="Haridas S."/>
            <person name="Albert R."/>
            <person name="Binder M."/>
            <person name="Bloem J."/>
            <person name="Labutti K."/>
            <person name="Salamov A."/>
            <person name="Andreopoulos B."/>
            <person name="Baker S."/>
            <person name="Barry K."/>
            <person name="Bills G."/>
            <person name="Bluhm B."/>
            <person name="Cannon C."/>
            <person name="Castanera R."/>
            <person name="Culley D."/>
            <person name="Daum C."/>
            <person name="Ezra D."/>
            <person name="Gonzalez J."/>
            <person name="Henrissat B."/>
            <person name="Kuo A."/>
            <person name="Liang C."/>
            <person name="Lipzen A."/>
            <person name="Lutzoni F."/>
            <person name="Magnuson J."/>
            <person name="Mondo S."/>
            <person name="Nolan M."/>
            <person name="Ohm R."/>
            <person name="Pangilinan J."/>
            <person name="Park H.-J."/>
            <person name="Ramirez L."/>
            <person name="Alfaro M."/>
            <person name="Sun H."/>
            <person name="Tritt A."/>
            <person name="Yoshinaga Y."/>
            <person name="Zwiers L.-H."/>
            <person name="Turgeon B."/>
            <person name="Goodwin S."/>
            <person name="Spatafora J."/>
            <person name="Crous P."/>
            <person name="Grigoriev I."/>
        </authorList>
    </citation>
    <scope>NUCLEOTIDE SEQUENCE</scope>
    <source>
        <strain evidence="3">CBS 107.79</strain>
    </source>
</reference>
<organism evidence="3 4">
    <name type="scientific">Bimuria novae-zelandiae CBS 107.79</name>
    <dbReference type="NCBI Taxonomy" id="1447943"/>
    <lineage>
        <taxon>Eukaryota</taxon>
        <taxon>Fungi</taxon>
        <taxon>Dikarya</taxon>
        <taxon>Ascomycota</taxon>
        <taxon>Pezizomycotina</taxon>
        <taxon>Dothideomycetes</taxon>
        <taxon>Pleosporomycetidae</taxon>
        <taxon>Pleosporales</taxon>
        <taxon>Massarineae</taxon>
        <taxon>Didymosphaeriaceae</taxon>
        <taxon>Bimuria</taxon>
    </lineage>
</organism>
<feature type="transmembrane region" description="Helical" evidence="2">
    <location>
        <begin position="236"/>
        <end position="254"/>
    </location>
</feature>
<accession>A0A6A5VU13</accession>
<keyword evidence="2" id="KW-0472">Membrane</keyword>
<keyword evidence="4" id="KW-1185">Reference proteome</keyword>
<keyword evidence="2" id="KW-0812">Transmembrane</keyword>
<feature type="transmembrane region" description="Helical" evidence="2">
    <location>
        <begin position="20"/>
        <end position="38"/>
    </location>
</feature>
<gene>
    <name evidence="3" type="ORF">BU23DRAFT_642414</name>
</gene>
<evidence type="ECO:0000313" key="3">
    <source>
        <dbReference type="EMBL" id="KAF1979192.1"/>
    </source>
</evidence>
<sequence length="481" mass="52146">MATTQGSGSKIKIAQLEKSVLVTAFIALLSSVYRPFVFHANEHTGSPWGTLTAIMMVFGTDLIRTALAVTGEQEADHSIGGLKVSIYDAGEVVKSPSSVTGPNVFLFSGTVVSVQLLLSTIGLFGLAKDVGLLVGLGLLLSILTTNLTAWHAEKFTACPDGGKKNVYAIMRGNGHRHVFIIRNVHDNSLNLEDLARAGVTTYDWFGPTYEGYMLLGNALGWLIFTTCACHITEGAGLLFSILALGSIANIVIAADSPKFFRGFAQLLNRLPGADKKDIIEFKTAHPIELTFRRSLSHDAKAMEALKGLDSEFPGYGEKLLPTFFPGPLLKKEDELFWSKEAKKERKRRREDEEAVSRKKVRDEATEDDKATVKDDEVAAQEDKSTVTGSTMPVVASETQEQDVHEAEIPTVAVSETEEDETFTTNDKANPSSDSSEDTPGGVSVHSPEHAVKEGKEDKKRFTFGEDLVPAGSEFHGGLPRG</sequence>
<name>A0A6A5VU13_9PLEO</name>
<evidence type="ECO:0000256" key="1">
    <source>
        <dbReference type="SAM" id="MobiDB-lite"/>
    </source>
</evidence>
<dbReference type="AlphaFoldDB" id="A0A6A5VU13"/>
<feature type="region of interest" description="Disordered" evidence="1">
    <location>
        <begin position="341"/>
        <end position="481"/>
    </location>
</feature>
<keyword evidence="2" id="KW-1133">Transmembrane helix</keyword>
<feature type="transmembrane region" description="Helical" evidence="2">
    <location>
        <begin position="133"/>
        <end position="152"/>
    </location>
</feature>
<feature type="compositionally biased region" description="Basic and acidic residues" evidence="1">
    <location>
        <begin position="446"/>
        <end position="463"/>
    </location>
</feature>
<dbReference type="EMBL" id="ML976658">
    <property type="protein sequence ID" value="KAF1979192.1"/>
    <property type="molecule type" value="Genomic_DNA"/>
</dbReference>
<dbReference type="Proteomes" id="UP000800036">
    <property type="component" value="Unassembled WGS sequence"/>
</dbReference>
<feature type="compositionally biased region" description="Basic and acidic residues" evidence="1">
    <location>
        <begin position="341"/>
        <end position="384"/>
    </location>
</feature>
<evidence type="ECO:0000256" key="2">
    <source>
        <dbReference type="SAM" id="Phobius"/>
    </source>
</evidence>
<protein>
    <submittedName>
        <fullName evidence="3">Uncharacterized protein</fullName>
    </submittedName>
</protein>
<feature type="transmembrane region" description="Helical" evidence="2">
    <location>
        <begin position="211"/>
        <end position="229"/>
    </location>
</feature>
<dbReference type="OrthoDB" id="1937642at2759"/>
<proteinExistence type="predicted"/>